<dbReference type="AlphaFoldDB" id="A0AAD3TFI3"/>
<reference evidence="2" key="1">
    <citation type="submission" date="2023-05" db="EMBL/GenBank/DDBJ databases">
        <title>Nepenthes gracilis genome sequencing.</title>
        <authorList>
            <person name="Fukushima K."/>
        </authorList>
    </citation>
    <scope>NUCLEOTIDE SEQUENCE</scope>
    <source>
        <strain evidence="2">SING2019-196</strain>
    </source>
</reference>
<evidence type="ECO:0000313" key="2">
    <source>
        <dbReference type="EMBL" id="GMH27846.1"/>
    </source>
</evidence>
<dbReference type="EMBL" id="BSYO01000033">
    <property type="protein sequence ID" value="GMH27846.1"/>
    <property type="molecule type" value="Genomic_DNA"/>
</dbReference>
<keyword evidence="3" id="KW-1185">Reference proteome</keyword>
<proteinExistence type="predicted"/>
<protein>
    <submittedName>
        <fullName evidence="2">Uncharacterized protein</fullName>
    </submittedName>
</protein>
<gene>
    <name evidence="2" type="ORF">Nepgr_029689</name>
</gene>
<keyword evidence="1" id="KW-1133">Transmembrane helix</keyword>
<feature type="transmembrane region" description="Helical" evidence="1">
    <location>
        <begin position="6"/>
        <end position="26"/>
    </location>
</feature>
<name>A0AAD3TFI3_NEPGR</name>
<dbReference type="Proteomes" id="UP001279734">
    <property type="component" value="Unassembled WGS sequence"/>
</dbReference>
<sequence>MNSDFSILLNYAVCFIAELCSIVGLLSTTILSHGLLSTVAPALARSDEEYVKDTKEVIDKVMTSPLIKFFTPNCLNVEEIMDSENLFDGFLLTDKDQNKAPVLVPVPTLQELSNSDPAALVVDHNSYAVSNSEGEHILMATDDFVQPDAILGNKKIEAPVLFEVLLIR</sequence>
<organism evidence="2 3">
    <name type="scientific">Nepenthes gracilis</name>
    <name type="common">Slender pitcher plant</name>
    <dbReference type="NCBI Taxonomy" id="150966"/>
    <lineage>
        <taxon>Eukaryota</taxon>
        <taxon>Viridiplantae</taxon>
        <taxon>Streptophyta</taxon>
        <taxon>Embryophyta</taxon>
        <taxon>Tracheophyta</taxon>
        <taxon>Spermatophyta</taxon>
        <taxon>Magnoliopsida</taxon>
        <taxon>eudicotyledons</taxon>
        <taxon>Gunneridae</taxon>
        <taxon>Pentapetalae</taxon>
        <taxon>Caryophyllales</taxon>
        <taxon>Nepenthaceae</taxon>
        <taxon>Nepenthes</taxon>
    </lineage>
</organism>
<evidence type="ECO:0000256" key="1">
    <source>
        <dbReference type="SAM" id="Phobius"/>
    </source>
</evidence>
<comment type="caution">
    <text evidence="2">The sequence shown here is derived from an EMBL/GenBank/DDBJ whole genome shotgun (WGS) entry which is preliminary data.</text>
</comment>
<evidence type="ECO:0000313" key="3">
    <source>
        <dbReference type="Proteomes" id="UP001279734"/>
    </source>
</evidence>
<keyword evidence="1" id="KW-0472">Membrane</keyword>
<accession>A0AAD3TFI3</accession>
<keyword evidence="1" id="KW-0812">Transmembrane</keyword>